<feature type="domain" description="Ketoreductase" evidence="3">
    <location>
        <begin position="6"/>
        <end position="193"/>
    </location>
</feature>
<evidence type="ECO:0000256" key="1">
    <source>
        <dbReference type="ARBA" id="ARBA00006484"/>
    </source>
</evidence>
<dbReference type="InterPro" id="IPR036291">
    <property type="entry name" value="NAD(P)-bd_dom_sf"/>
</dbReference>
<dbReference type="Pfam" id="PF00106">
    <property type="entry name" value="adh_short"/>
    <property type="match status" value="1"/>
</dbReference>
<dbReference type="GO" id="GO:0016491">
    <property type="term" value="F:oxidoreductase activity"/>
    <property type="evidence" value="ECO:0007669"/>
    <property type="project" value="UniProtKB-KW"/>
</dbReference>
<gene>
    <name evidence="4" type="ORF">GCM10011588_28510</name>
</gene>
<sequence>MELANTVALVTGGAGGLGEAAVRRLTDRGARVVIADLADDRGEKLAADLGSQVRYCRTDVLDDASVGAAIAAAQEFGALRTVVIAHGGFGANGRIVARDGSPLGLDGWNKTISLYLTGTFNVLRLTAAAMAATEPEGDGQRGVVIATTSIAAYEGQIGQASYAAAKAGVAGLVLVAARDLSAVGVRVMGIAPGTMGTPIMESVGPERLAKFAENIPFPKRLGRPDEYGQLAVSIAENDYLNGEVIRLDGAQRFTPK</sequence>
<dbReference type="SMART" id="SM00822">
    <property type="entry name" value="PKS_KR"/>
    <property type="match status" value="1"/>
</dbReference>
<dbReference type="InterPro" id="IPR057326">
    <property type="entry name" value="KR_dom"/>
</dbReference>
<reference evidence="4" key="2">
    <citation type="submission" date="2020-09" db="EMBL/GenBank/DDBJ databases">
        <authorList>
            <person name="Sun Q."/>
            <person name="Zhou Y."/>
        </authorList>
    </citation>
    <scope>NUCLEOTIDE SEQUENCE</scope>
    <source>
        <strain evidence="4">CGMCC 4.3508</strain>
    </source>
</reference>
<accession>A0A917VS52</accession>
<dbReference type="PROSITE" id="PS00061">
    <property type="entry name" value="ADH_SHORT"/>
    <property type="match status" value="1"/>
</dbReference>
<keyword evidence="5" id="KW-1185">Reference proteome</keyword>
<evidence type="ECO:0000259" key="3">
    <source>
        <dbReference type="SMART" id="SM00822"/>
    </source>
</evidence>
<dbReference type="PANTHER" id="PTHR43658">
    <property type="entry name" value="SHORT-CHAIN DEHYDROGENASE/REDUCTASE"/>
    <property type="match status" value="1"/>
</dbReference>
<evidence type="ECO:0000313" key="5">
    <source>
        <dbReference type="Proteomes" id="UP000638263"/>
    </source>
</evidence>
<comment type="similarity">
    <text evidence="1">Belongs to the short-chain dehydrogenases/reductases (SDR) family.</text>
</comment>
<dbReference type="RefSeq" id="WP_062997799.1">
    <property type="nucleotide sequence ID" value="NZ_BMMH01000005.1"/>
</dbReference>
<reference evidence="4" key="1">
    <citation type="journal article" date="2014" name="Int. J. Syst. Evol. Microbiol.">
        <title>Complete genome sequence of Corynebacterium casei LMG S-19264T (=DSM 44701T), isolated from a smear-ripened cheese.</title>
        <authorList>
            <consortium name="US DOE Joint Genome Institute (JGI-PGF)"/>
            <person name="Walter F."/>
            <person name="Albersmeier A."/>
            <person name="Kalinowski J."/>
            <person name="Ruckert C."/>
        </authorList>
    </citation>
    <scope>NUCLEOTIDE SEQUENCE</scope>
    <source>
        <strain evidence="4">CGMCC 4.3508</strain>
    </source>
</reference>
<protein>
    <submittedName>
        <fullName evidence="4">3-hydroxyacyl-CoA dehydrogenase</fullName>
    </submittedName>
</protein>
<dbReference type="InterPro" id="IPR002347">
    <property type="entry name" value="SDR_fam"/>
</dbReference>
<dbReference type="PRINTS" id="PR00081">
    <property type="entry name" value="GDHRDH"/>
</dbReference>
<name>A0A917VS52_9NOCA</name>
<keyword evidence="2" id="KW-0560">Oxidoreductase</keyword>
<proteinExistence type="inferred from homology"/>
<comment type="caution">
    <text evidence="4">The sequence shown here is derived from an EMBL/GenBank/DDBJ whole genome shotgun (WGS) entry which is preliminary data.</text>
</comment>
<dbReference type="InterPro" id="IPR020904">
    <property type="entry name" value="Sc_DH/Rdtase_CS"/>
</dbReference>
<organism evidence="4 5">
    <name type="scientific">Nocardia jinanensis</name>
    <dbReference type="NCBI Taxonomy" id="382504"/>
    <lineage>
        <taxon>Bacteria</taxon>
        <taxon>Bacillati</taxon>
        <taxon>Actinomycetota</taxon>
        <taxon>Actinomycetes</taxon>
        <taxon>Mycobacteriales</taxon>
        <taxon>Nocardiaceae</taxon>
        <taxon>Nocardia</taxon>
    </lineage>
</organism>
<dbReference type="PANTHER" id="PTHR43658:SF8">
    <property type="entry name" value="17-BETA-HYDROXYSTEROID DEHYDROGENASE 14-RELATED"/>
    <property type="match status" value="1"/>
</dbReference>
<dbReference type="Proteomes" id="UP000638263">
    <property type="component" value="Unassembled WGS sequence"/>
</dbReference>
<dbReference type="AlphaFoldDB" id="A0A917VS52"/>
<dbReference type="SUPFAM" id="SSF51735">
    <property type="entry name" value="NAD(P)-binding Rossmann-fold domains"/>
    <property type="match status" value="1"/>
</dbReference>
<evidence type="ECO:0000313" key="4">
    <source>
        <dbReference type="EMBL" id="GGL12403.1"/>
    </source>
</evidence>
<dbReference type="Gene3D" id="3.40.50.720">
    <property type="entry name" value="NAD(P)-binding Rossmann-like Domain"/>
    <property type="match status" value="1"/>
</dbReference>
<evidence type="ECO:0000256" key="2">
    <source>
        <dbReference type="ARBA" id="ARBA00023002"/>
    </source>
</evidence>
<dbReference type="EMBL" id="BMMH01000005">
    <property type="protein sequence ID" value="GGL12403.1"/>
    <property type="molecule type" value="Genomic_DNA"/>
</dbReference>